<keyword evidence="1" id="KW-0472">Membrane</keyword>
<feature type="transmembrane region" description="Helical" evidence="1">
    <location>
        <begin position="329"/>
        <end position="348"/>
    </location>
</feature>
<feature type="transmembrane region" description="Helical" evidence="1">
    <location>
        <begin position="213"/>
        <end position="231"/>
    </location>
</feature>
<feature type="transmembrane region" description="Helical" evidence="1">
    <location>
        <begin position="45"/>
        <end position="68"/>
    </location>
</feature>
<evidence type="ECO:0000256" key="1">
    <source>
        <dbReference type="SAM" id="Phobius"/>
    </source>
</evidence>
<dbReference type="RefSeq" id="WP_158681145.1">
    <property type="nucleotide sequence ID" value="NZ_BAAAGO010000031.1"/>
</dbReference>
<name>A0A2N9JJG5_9ACTN</name>
<dbReference type="KEGG" id="mgg:MPLG2_2693"/>
<feature type="transmembrane region" description="Helical" evidence="1">
    <location>
        <begin position="163"/>
        <end position="182"/>
    </location>
</feature>
<feature type="transmembrane region" description="Helical" evidence="1">
    <location>
        <begin position="105"/>
        <end position="126"/>
    </location>
</feature>
<gene>
    <name evidence="2" type="ORF">MPLG2_2693</name>
</gene>
<feature type="transmembrane region" description="Helical" evidence="1">
    <location>
        <begin position="300"/>
        <end position="317"/>
    </location>
</feature>
<feature type="transmembrane region" description="Helical" evidence="1">
    <location>
        <begin position="275"/>
        <end position="294"/>
    </location>
</feature>
<dbReference type="Proteomes" id="UP000238164">
    <property type="component" value="Chromosome 1"/>
</dbReference>
<reference evidence="2 3" key="1">
    <citation type="submission" date="2018-02" db="EMBL/GenBank/DDBJ databases">
        <authorList>
            <person name="Cohen D.B."/>
            <person name="Kent A.D."/>
        </authorList>
    </citation>
    <scope>NUCLEOTIDE SEQUENCE [LARGE SCALE GENOMIC DNA]</scope>
    <source>
        <strain evidence="2">1</strain>
    </source>
</reference>
<organism evidence="2 3">
    <name type="scientific">Micropruina glycogenica</name>
    <dbReference type="NCBI Taxonomy" id="75385"/>
    <lineage>
        <taxon>Bacteria</taxon>
        <taxon>Bacillati</taxon>
        <taxon>Actinomycetota</taxon>
        <taxon>Actinomycetes</taxon>
        <taxon>Propionibacteriales</taxon>
        <taxon>Nocardioidaceae</taxon>
        <taxon>Micropruina</taxon>
    </lineage>
</organism>
<feature type="transmembrane region" description="Helical" evidence="1">
    <location>
        <begin position="80"/>
        <end position="99"/>
    </location>
</feature>
<dbReference type="AlphaFoldDB" id="A0A2N9JJG5"/>
<feature type="transmembrane region" description="Helical" evidence="1">
    <location>
        <begin position="138"/>
        <end position="157"/>
    </location>
</feature>
<evidence type="ECO:0000313" key="3">
    <source>
        <dbReference type="Proteomes" id="UP000238164"/>
    </source>
</evidence>
<keyword evidence="1" id="KW-0812">Transmembrane</keyword>
<proteinExistence type="predicted"/>
<accession>A0A2N9JJG5</accession>
<evidence type="ECO:0000313" key="2">
    <source>
        <dbReference type="EMBL" id="SPD87723.1"/>
    </source>
</evidence>
<feature type="transmembrane region" description="Helical" evidence="1">
    <location>
        <begin position="189"/>
        <end position="207"/>
    </location>
</feature>
<keyword evidence="1" id="KW-1133">Transmembrane helix</keyword>
<feature type="transmembrane region" description="Helical" evidence="1">
    <location>
        <begin position="354"/>
        <end position="374"/>
    </location>
</feature>
<protein>
    <submittedName>
        <fullName evidence="2">Uncharacterized protein</fullName>
    </submittedName>
</protein>
<keyword evidence="3" id="KW-1185">Reference proteome</keyword>
<sequence>MAVAVACLLGLAVTTGVLIWSKRRATPLVASGFAVLLGSAAGGLALWALGGATTLVMIVLPGALALGLVEAVLAARSVHWLLRLVVQGVLILGVLVVEWRRGDLFASAAAMAAVIGVLGFNVIVFGVGAAQLSDAPRVPALLGLLGSAYLVLVALGLPNPGLGGLALLVAAVTVPLVVLTPPASGFDRALGPMLGGLGLALAFLAWLGNASPAMVIAPVLPVVVDVIYTLIVRLSTRESRSALSGHGWWKAIDAWASPGDDLVAQRAYASSKSVGLVWFGVVTVVVVALSLATWWVGVPWLVALLLLLVPALGWLVLQAPWFSASQRNLLVGLGLVTAVGLLGSVLAWRQDGRLAMLILPLSLAAVVWATALLVNRNTLLPAKATA</sequence>
<dbReference type="EMBL" id="LT985188">
    <property type="protein sequence ID" value="SPD87723.1"/>
    <property type="molecule type" value="Genomic_DNA"/>
</dbReference>